<reference evidence="6" key="1">
    <citation type="submission" date="2022-04" db="EMBL/GenBank/DDBJ databases">
        <title>Diverse halophilic archaea isolated from saline environments.</title>
        <authorList>
            <person name="Cui H.-L."/>
        </authorList>
    </citation>
    <scope>NUCLEOTIDE SEQUENCE</scope>
    <source>
        <strain evidence="6">XZYJT40</strain>
    </source>
</reference>
<evidence type="ECO:0000256" key="1">
    <source>
        <dbReference type="ARBA" id="ARBA00004141"/>
    </source>
</evidence>
<keyword evidence="7" id="KW-1185">Reference proteome</keyword>
<feature type="compositionally biased region" description="Low complexity" evidence="5">
    <location>
        <begin position="183"/>
        <end position="192"/>
    </location>
</feature>
<dbReference type="SUPFAM" id="SSF53474">
    <property type="entry name" value="alpha/beta-Hydrolases"/>
    <property type="match status" value="1"/>
</dbReference>
<dbReference type="Gene3D" id="3.40.50.1820">
    <property type="entry name" value="alpha/beta hydrolase"/>
    <property type="match status" value="1"/>
</dbReference>
<evidence type="ECO:0000256" key="5">
    <source>
        <dbReference type="SAM" id="MobiDB-lite"/>
    </source>
</evidence>
<keyword evidence="4" id="KW-0472">Membrane</keyword>
<proteinExistence type="predicted"/>
<evidence type="ECO:0000256" key="4">
    <source>
        <dbReference type="ARBA" id="ARBA00023136"/>
    </source>
</evidence>
<sequence length="301" mass="33286">MHGDQLTDGHTEWDYSTVGDILGYGSANPDEVLVSVHGWRVAPEDAPDHFATVKRSLRNNGYDHPVVGFSYDSDTSTDNWWPTTDIAERNGKKLANFLTDYRERTGARIRLVGHSVGGRVVPATLRALNGFGKSDFVKSATLLGAAADNDSVAVDGEFGDDIAAAAESVDNYWKDGDDVLNWPTRRPSSTPRSARRTARAPRPRTTTTTTWTTCPTTSRTTNPAMAVWPKSSRTSEFLIGDSRHLREATNPRPTALLGRRFTHDSHAIARRRTRWTNSLFSAVYLSRSSGWASARSRFRSS</sequence>
<dbReference type="RefSeq" id="WP_248654307.1">
    <property type="nucleotide sequence ID" value="NZ_CP096658.1"/>
</dbReference>
<feature type="compositionally biased region" description="Basic residues" evidence="5">
    <location>
        <begin position="193"/>
        <end position="202"/>
    </location>
</feature>
<name>A0A8U0IFG3_9EURY</name>
<comment type="subcellular location">
    <subcellularLocation>
        <location evidence="1">Membrane</location>
        <topology evidence="1">Multi-pass membrane protein</topology>
    </subcellularLocation>
</comment>
<dbReference type="Pfam" id="PF05277">
    <property type="entry name" value="DUF726"/>
    <property type="match status" value="1"/>
</dbReference>
<evidence type="ECO:0000313" key="6">
    <source>
        <dbReference type="EMBL" id="UPV99816.1"/>
    </source>
</evidence>
<dbReference type="GeneID" id="72191191"/>
<gene>
    <name evidence="6" type="ORF">M0R88_15010</name>
</gene>
<keyword evidence="2" id="KW-0812">Transmembrane</keyword>
<evidence type="ECO:0000256" key="3">
    <source>
        <dbReference type="ARBA" id="ARBA00022989"/>
    </source>
</evidence>
<dbReference type="InterPro" id="IPR007941">
    <property type="entry name" value="DUF726"/>
</dbReference>
<accession>A0A8U0IFG3</accession>
<dbReference type="Proteomes" id="UP000830434">
    <property type="component" value="Chromosome"/>
</dbReference>
<evidence type="ECO:0000256" key="2">
    <source>
        <dbReference type="ARBA" id="ARBA00022692"/>
    </source>
</evidence>
<dbReference type="AlphaFoldDB" id="A0A8U0IFG3"/>
<feature type="compositionally biased region" description="Low complexity" evidence="5">
    <location>
        <begin position="203"/>
        <end position="222"/>
    </location>
</feature>
<dbReference type="GO" id="GO:0016020">
    <property type="term" value="C:membrane"/>
    <property type="evidence" value="ECO:0007669"/>
    <property type="project" value="UniProtKB-SubCell"/>
</dbReference>
<keyword evidence="3" id="KW-1133">Transmembrane helix</keyword>
<dbReference type="EMBL" id="CP096658">
    <property type="protein sequence ID" value="UPV99816.1"/>
    <property type="molecule type" value="Genomic_DNA"/>
</dbReference>
<evidence type="ECO:0000313" key="7">
    <source>
        <dbReference type="Proteomes" id="UP000830434"/>
    </source>
</evidence>
<feature type="region of interest" description="Disordered" evidence="5">
    <location>
        <begin position="180"/>
        <end position="222"/>
    </location>
</feature>
<dbReference type="KEGG" id="haxz:M0R88_15010"/>
<organism evidence="6 7">
    <name type="scientific">Halorussus gelatinilyticus</name>
    <dbReference type="NCBI Taxonomy" id="2937524"/>
    <lineage>
        <taxon>Archaea</taxon>
        <taxon>Methanobacteriati</taxon>
        <taxon>Methanobacteriota</taxon>
        <taxon>Stenosarchaea group</taxon>
        <taxon>Halobacteria</taxon>
        <taxon>Halobacteriales</taxon>
        <taxon>Haladaptataceae</taxon>
        <taxon>Halorussus</taxon>
    </lineage>
</organism>
<dbReference type="InterPro" id="IPR029058">
    <property type="entry name" value="AB_hydrolase_fold"/>
</dbReference>
<protein>
    <submittedName>
        <fullName evidence="6">DUF726 domain-containing protein</fullName>
    </submittedName>
</protein>